<sequence>MKHQIDIWHASKSLLKKLSAAGKKKGCEVILMWMASIRNHFWYASRACEGDTLKLKETWSKVGQHVVNKHTWLDIEGYTNGGCSHGPLPEEHSKPWIKPNSSAHYELLGIIFDKKLMKDMHYYRNFRHTSYLESFHNHILMYASKRYSFGYDGYRTRNYLAAIDFNHHRDRANVRDADGNIKLQAKYSKASKQWHPVPVKEPKDYSYIQDLMGRIVSARVANPCHLATKPPVPADHPRNIRPHATVVPKPPMEELRTTYRSRFEGVPE</sequence>
<reference evidence="1" key="1">
    <citation type="submission" date="2021-10" db="EMBL/GenBank/DDBJ databases">
        <title>Tropical sea cucumber genome reveals ecological adaptation and Cuvierian tubules defense mechanism.</title>
        <authorList>
            <person name="Chen T."/>
        </authorList>
    </citation>
    <scope>NUCLEOTIDE SEQUENCE</scope>
    <source>
        <strain evidence="1">Nanhai2018</strain>
        <tissue evidence="1">Muscle</tissue>
    </source>
</reference>
<name>A0A9Q0Y8T7_HOLLE</name>
<proteinExistence type="predicted"/>
<evidence type="ECO:0000313" key="2">
    <source>
        <dbReference type="Proteomes" id="UP001152320"/>
    </source>
</evidence>
<gene>
    <name evidence="1" type="ORF">HOLleu_44520</name>
</gene>
<dbReference type="EMBL" id="JAIZAY010000961">
    <property type="protein sequence ID" value="KAJ8017828.1"/>
    <property type="molecule type" value="Genomic_DNA"/>
</dbReference>
<keyword evidence="2" id="KW-1185">Reference proteome</keyword>
<organism evidence="1 2">
    <name type="scientific">Holothuria leucospilota</name>
    <name type="common">Black long sea cucumber</name>
    <name type="synonym">Mertensiothuria leucospilota</name>
    <dbReference type="NCBI Taxonomy" id="206669"/>
    <lineage>
        <taxon>Eukaryota</taxon>
        <taxon>Metazoa</taxon>
        <taxon>Echinodermata</taxon>
        <taxon>Eleutherozoa</taxon>
        <taxon>Echinozoa</taxon>
        <taxon>Holothuroidea</taxon>
        <taxon>Aspidochirotacea</taxon>
        <taxon>Aspidochirotida</taxon>
        <taxon>Holothuriidae</taxon>
        <taxon>Holothuria</taxon>
    </lineage>
</organism>
<dbReference type="PANTHER" id="PTHR31751:SF7">
    <property type="entry name" value="THAP-TYPE DOMAIN-CONTAINING PROTEIN"/>
    <property type="match status" value="1"/>
</dbReference>
<evidence type="ECO:0000313" key="1">
    <source>
        <dbReference type="EMBL" id="KAJ8017828.1"/>
    </source>
</evidence>
<dbReference type="AlphaFoldDB" id="A0A9Q0Y8T7"/>
<dbReference type="OrthoDB" id="6155112at2759"/>
<comment type="caution">
    <text evidence="1">The sequence shown here is derived from an EMBL/GenBank/DDBJ whole genome shotgun (WGS) entry which is preliminary data.</text>
</comment>
<dbReference type="Proteomes" id="UP001152320">
    <property type="component" value="Unassembled WGS sequence"/>
</dbReference>
<protein>
    <submittedName>
        <fullName evidence="1">Uncharacterized protein</fullName>
    </submittedName>
</protein>
<accession>A0A9Q0Y8T7</accession>
<dbReference type="PANTHER" id="PTHR31751">
    <property type="entry name" value="SI:CH211-108C17.2-RELATED-RELATED"/>
    <property type="match status" value="1"/>
</dbReference>